<gene>
    <name evidence="2" type="ORF">NDU88_000092</name>
</gene>
<comment type="caution">
    <text evidence="2">The sequence shown here is derived from an EMBL/GenBank/DDBJ whole genome shotgun (WGS) entry which is preliminary data.</text>
</comment>
<reference evidence="2" key="1">
    <citation type="journal article" date="2022" name="bioRxiv">
        <title>Sequencing and chromosome-scale assembly of the giantPleurodeles waltlgenome.</title>
        <authorList>
            <person name="Brown T."/>
            <person name="Elewa A."/>
            <person name="Iarovenko S."/>
            <person name="Subramanian E."/>
            <person name="Araus A.J."/>
            <person name="Petzold A."/>
            <person name="Susuki M."/>
            <person name="Suzuki K.-i.T."/>
            <person name="Hayashi T."/>
            <person name="Toyoda A."/>
            <person name="Oliveira C."/>
            <person name="Osipova E."/>
            <person name="Leigh N.D."/>
            <person name="Simon A."/>
            <person name="Yun M.H."/>
        </authorList>
    </citation>
    <scope>NUCLEOTIDE SEQUENCE</scope>
    <source>
        <strain evidence="2">20211129_DDA</strain>
        <tissue evidence="2">Liver</tissue>
    </source>
</reference>
<evidence type="ECO:0000256" key="1">
    <source>
        <dbReference type="SAM" id="MobiDB-lite"/>
    </source>
</evidence>
<protein>
    <submittedName>
        <fullName evidence="2">Uncharacterized protein</fullName>
    </submittedName>
</protein>
<proteinExistence type="predicted"/>
<sequence>MGRRSGERLQALQWARCKYAWRSLGCSSSAETSVALPAAPNGEALAVEPGRFLRNPRGLLLQLPDSCVHRKKDATTEPDEVWALLGAYRRGPTDIKQVENRQPRRQSKRQHAKDSQKYHKVTKPTSQQTRQGKRAALQGTASLTEARSSEDGQRSEPESLNGEDTTDIESMTSVTEGLPQVTPQTSVDII</sequence>
<dbReference type="AlphaFoldDB" id="A0AAV7UP09"/>
<feature type="region of interest" description="Disordered" evidence="1">
    <location>
        <begin position="92"/>
        <end position="190"/>
    </location>
</feature>
<accession>A0AAV7UP09</accession>
<feature type="compositionally biased region" description="Polar residues" evidence="1">
    <location>
        <begin position="168"/>
        <end position="190"/>
    </location>
</feature>
<keyword evidence="3" id="KW-1185">Reference proteome</keyword>
<dbReference type="Proteomes" id="UP001066276">
    <property type="component" value="Chromosome 2_2"/>
</dbReference>
<dbReference type="EMBL" id="JANPWB010000004">
    <property type="protein sequence ID" value="KAJ1190773.1"/>
    <property type="molecule type" value="Genomic_DNA"/>
</dbReference>
<name>A0AAV7UP09_PLEWA</name>
<feature type="compositionally biased region" description="Basic and acidic residues" evidence="1">
    <location>
        <begin position="92"/>
        <end position="102"/>
    </location>
</feature>
<organism evidence="2 3">
    <name type="scientific">Pleurodeles waltl</name>
    <name type="common">Iberian ribbed newt</name>
    <dbReference type="NCBI Taxonomy" id="8319"/>
    <lineage>
        <taxon>Eukaryota</taxon>
        <taxon>Metazoa</taxon>
        <taxon>Chordata</taxon>
        <taxon>Craniata</taxon>
        <taxon>Vertebrata</taxon>
        <taxon>Euteleostomi</taxon>
        <taxon>Amphibia</taxon>
        <taxon>Batrachia</taxon>
        <taxon>Caudata</taxon>
        <taxon>Salamandroidea</taxon>
        <taxon>Salamandridae</taxon>
        <taxon>Pleurodelinae</taxon>
        <taxon>Pleurodeles</taxon>
    </lineage>
</organism>
<evidence type="ECO:0000313" key="3">
    <source>
        <dbReference type="Proteomes" id="UP001066276"/>
    </source>
</evidence>
<feature type="compositionally biased region" description="Basic and acidic residues" evidence="1">
    <location>
        <begin position="147"/>
        <end position="157"/>
    </location>
</feature>
<evidence type="ECO:0000313" key="2">
    <source>
        <dbReference type="EMBL" id="KAJ1190773.1"/>
    </source>
</evidence>